<dbReference type="OrthoDB" id="1629754at2"/>
<dbReference type="Pfam" id="PF10076">
    <property type="entry name" value="Phage_Mu_Gp48"/>
    <property type="match status" value="1"/>
</dbReference>
<dbReference type="Proteomes" id="UP000214688">
    <property type="component" value="Chromosome"/>
</dbReference>
<evidence type="ECO:0000313" key="1">
    <source>
        <dbReference type="EMBL" id="ASS74081.1"/>
    </source>
</evidence>
<accession>A0A223CXR0</accession>
<gene>
    <name evidence="1" type="ORF">CIG75_03160</name>
</gene>
<name>A0A223CXR0_9BACL</name>
<dbReference type="KEGG" id="tab:CIG75_03160"/>
<keyword evidence="2" id="KW-1185">Reference proteome</keyword>
<evidence type="ECO:0008006" key="3">
    <source>
        <dbReference type="Google" id="ProtNLM"/>
    </source>
</evidence>
<dbReference type="RefSeq" id="WP_094235340.1">
    <property type="nucleotide sequence ID" value="NZ_CP022657.1"/>
</dbReference>
<organism evidence="1 2">
    <name type="scientific">Tumebacillus algifaecis</name>
    <dbReference type="NCBI Taxonomy" id="1214604"/>
    <lineage>
        <taxon>Bacteria</taxon>
        <taxon>Bacillati</taxon>
        <taxon>Bacillota</taxon>
        <taxon>Bacilli</taxon>
        <taxon>Bacillales</taxon>
        <taxon>Alicyclobacillaceae</taxon>
        <taxon>Tumebacillus</taxon>
    </lineage>
</organism>
<evidence type="ECO:0000313" key="2">
    <source>
        <dbReference type="Proteomes" id="UP000214688"/>
    </source>
</evidence>
<dbReference type="InterPro" id="IPR018755">
    <property type="entry name" value="Phage_Mu_Gp48"/>
</dbReference>
<protein>
    <recommendedName>
        <fullName evidence="3">DUF2313 domain-containing protein</fullName>
    </recommendedName>
</protein>
<dbReference type="AlphaFoldDB" id="A0A223CXR0"/>
<proteinExistence type="predicted"/>
<dbReference type="EMBL" id="CP022657">
    <property type="protein sequence ID" value="ASS74081.1"/>
    <property type="molecule type" value="Genomic_DNA"/>
</dbReference>
<reference evidence="1 2" key="1">
    <citation type="journal article" date="2015" name="Int. J. Syst. Evol. Microbiol.">
        <title>Tumebacillus algifaecis sp. nov., isolated from decomposing algal scum.</title>
        <authorList>
            <person name="Wu Y.F."/>
            <person name="Zhang B."/>
            <person name="Xing P."/>
            <person name="Wu Q.L."/>
            <person name="Liu S.J."/>
        </authorList>
    </citation>
    <scope>NUCLEOTIDE SEQUENCE [LARGE SCALE GENOMIC DNA]</scope>
    <source>
        <strain evidence="1 2">THMBR28</strain>
    </source>
</reference>
<sequence length="441" mass="49753">MSERDAITQAKLSALMSYAPDHYRRSELYQELMEATAVETVALRKVLEDVFAQFFVETATWGLAYWELEYGLITNESLSYPLRRALVLQKMRGTGTLTYEKMASILSSYGARTAVIESDFENYHFDAVLVDFLLSPKRPHDDVGANIRDTIEAVRPAHLGFLVHYREHLADSFRDWFKDKTGLEFEQSDQLLGLHVTSQYAEMKFGMSESDEFRLNHSRLGVDKLGGSKRLADTVATYFERLQDQEYYELQGKEGRAFRINQSRVNAARTLDVPDAVLLEAEQINAEQVAAAVDLHRGMQIDVVSSELSYRVLPQAFRFSTSTQDEPLIAERLEAGSEIEQTQSASESHPLQLLAGEAATTIGTTSVAERLETPREQPAALVAELRASELAYATDQAETFQLGQVLMNRVLYKQRYADVSTCVLYQADQNGVETVLEQRVL</sequence>